<keyword evidence="3" id="KW-0732">Signal</keyword>
<feature type="transmembrane region" description="Helical" evidence="2">
    <location>
        <begin position="695"/>
        <end position="712"/>
    </location>
</feature>
<feature type="transmembrane region" description="Helical" evidence="2">
    <location>
        <begin position="665"/>
        <end position="683"/>
    </location>
</feature>
<feature type="region of interest" description="Disordered" evidence="1">
    <location>
        <begin position="967"/>
        <end position="996"/>
    </location>
</feature>
<evidence type="ECO:0000256" key="3">
    <source>
        <dbReference type="SAM" id="SignalP"/>
    </source>
</evidence>
<feature type="region of interest" description="Disordered" evidence="1">
    <location>
        <begin position="467"/>
        <end position="534"/>
    </location>
</feature>
<reference evidence="4" key="1">
    <citation type="submission" date="2014-11" db="EMBL/GenBank/DDBJ databases">
        <authorList>
            <person name="Otto D Thomas"/>
            <person name="Naeem Raeece"/>
        </authorList>
    </citation>
    <scope>NUCLEOTIDE SEQUENCE</scope>
</reference>
<dbReference type="VEuPathDB" id="CryptoDB:Cvel_6257"/>
<feature type="compositionally biased region" description="Basic and acidic residues" evidence="1">
    <location>
        <begin position="1222"/>
        <end position="1239"/>
    </location>
</feature>
<evidence type="ECO:0008006" key="5">
    <source>
        <dbReference type="Google" id="ProtNLM"/>
    </source>
</evidence>
<feature type="transmembrane region" description="Helical" evidence="2">
    <location>
        <begin position="1104"/>
        <end position="1126"/>
    </location>
</feature>
<feature type="compositionally biased region" description="Basic and acidic residues" evidence="1">
    <location>
        <begin position="379"/>
        <end position="392"/>
    </location>
</feature>
<feature type="compositionally biased region" description="Basic and acidic residues" evidence="1">
    <location>
        <begin position="493"/>
        <end position="534"/>
    </location>
</feature>
<proteinExistence type="predicted"/>
<sequence length="1245" mass="137227">MKRSRGLHSVLQSGAVAALLVYLPLSSTDGEAGFSRQEGQITNGTFENAINLTSQLWGDGVRLSVTSDGNLPGKVGSEDAALPDHVCLGTAPRLPGVWYTIRLPETYRTWNVTVDTCSDPTFDSYLGAVSGATCGTNPSSCFCMDRGRDCSNEDSFGYRGQEIQLVGLGGTDVVVRVAGYRDRSAFPFSLKIELAGVRPAEEDCALNREMNISSFCPHCEGPLFLRERLLTGDGTWKTNRAYFGCPEGYFCGRAHNSSLTSIPRFLQVDPDFCSYRVGCDSEGDFIPQNGGYDRHVFDDTYLTRRRHTFDPELLPPAVGCFQYPEESSSVSDGEALAANAVPSDGSLTTFFVFLGSLTVLFAIITSFLCLRRRVPRGGKVSEGRAPQPERHVSPTTLLQASRPPQLISAPPNEDEADEASCRLREFRDDSVGGVGGPVVRLESGRGLESNRSHTSSVARFFRRLETAEKGNEIPPSVPSDSGQSEGAGVIDHFTLEREDSMNGEGCKDEKEDGKAVEERRGESASKDLKESVRREKPQQRFYLLSLEFPCPPAPNAASHSDAAKLPTPPGSAATPGQSDSSRFCCGRGRGLTLYFDDMPFTTFFSSLVCCGVSLIPWYALHTSLGGLPTALGPVEKFATLSALVIASLCQIVNLFFAPGTRTSTIIAWLSPVSLAAGLVLPLFAGTAHSVYERSWVLIFASVAVPATFPSFVRRLLPRGFSRKEAEAILGYYGRGAGGTERWGEAKEGSVVGLPEAIENEAASEMEFASTGFLSERGVGCTRLRFEESTSEELSFLWGSGGGQRSGHRNEGRRVVRCCSRCCRKLGGCLERLVRCCCTSWFYCRHSFHASPRLERARVLLTGTLGLSLVCLVSVTLLARGPRLPQPVSIRYPSSSLSAPLQVTCTDRSALEAFPCTLPKGRLSQSVFEGDKAANYTGERMDFRDFNESDFVSSIDFGPFVAVYLTPQNEPSDHSTPHPSDTRKTPVFFPKPRNEQKPRVKCSDLTRDFFEESLFRSLNTHLWDPSGSFTKPETSWGVPIWRLCKNAGPASWNMPYVYPFFWVISKSRISSWVVLVLSPVILMNIPIMQVLLVNPGSFHSHLHRYILVLFCIVCEMVILFFVIFRFQKFVEVLVKTHLLPVVFGGDAEIQLASFFICFVFLSGFILWKFVSVGVRKFPFRQGVYRRLVGGINRECENTREAVREHSKGYGQVGERETQICRGRISHDSRSEEREINERLPCRPSSG</sequence>
<feature type="transmembrane region" description="Helical" evidence="2">
    <location>
        <begin position="600"/>
        <end position="620"/>
    </location>
</feature>
<keyword evidence="2" id="KW-0472">Membrane</keyword>
<organism evidence="4">
    <name type="scientific">Chromera velia CCMP2878</name>
    <dbReference type="NCBI Taxonomy" id="1169474"/>
    <lineage>
        <taxon>Eukaryota</taxon>
        <taxon>Sar</taxon>
        <taxon>Alveolata</taxon>
        <taxon>Colpodellida</taxon>
        <taxon>Chromeraceae</taxon>
        <taxon>Chromera</taxon>
    </lineage>
</organism>
<feature type="signal peptide" evidence="3">
    <location>
        <begin position="1"/>
        <end position="30"/>
    </location>
</feature>
<gene>
    <name evidence="4" type="ORF">Cvel_6257</name>
</gene>
<feature type="transmembrane region" description="Helical" evidence="2">
    <location>
        <begin position="640"/>
        <end position="658"/>
    </location>
</feature>
<dbReference type="EMBL" id="CDMZ01002246">
    <property type="protein sequence ID" value="CEM41498.1"/>
    <property type="molecule type" value="Genomic_DNA"/>
</dbReference>
<feature type="region of interest" description="Disordered" evidence="1">
    <location>
        <begin position="554"/>
        <end position="579"/>
    </location>
</feature>
<dbReference type="PhylomeDB" id="A0A0G4HCB7"/>
<accession>A0A0G4HCB7</accession>
<feature type="region of interest" description="Disordered" evidence="1">
    <location>
        <begin position="1222"/>
        <end position="1245"/>
    </location>
</feature>
<feature type="transmembrane region" description="Helical" evidence="2">
    <location>
        <begin position="350"/>
        <end position="370"/>
    </location>
</feature>
<evidence type="ECO:0000256" key="2">
    <source>
        <dbReference type="SAM" id="Phobius"/>
    </source>
</evidence>
<feature type="transmembrane region" description="Helical" evidence="2">
    <location>
        <begin position="1146"/>
        <end position="1169"/>
    </location>
</feature>
<protein>
    <recommendedName>
        <fullName evidence="5">Transmembrane protein</fullName>
    </recommendedName>
</protein>
<name>A0A0G4HCB7_9ALVE</name>
<keyword evidence="2" id="KW-1133">Transmembrane helix</keyword>
<dbReference type="AlphaFoldDB" id="A0A0G4HCB7"/>
<feature type="transmembrane region" description="Helical" evidence="2">
    <location>
        <begin position="858"/>
        <end position="878"/>
    </location>
</feature>
<feature type="transmembrane region" description="Helical" evidence="2">
    <location>
        <begin position="1071"/>
        <end position="1092"/>
    </location>
</feature>
<evidence type="ECO:0000256" key="1">
    <source>
        <dbReference type="SAM" id="MobiDB-lite"/>
    </source>
</evidence>
<feature type="compositionally biased region" description="Basic and acidic residues" evidence="1">
    <location>
        <begin position="970"/>
        <end position="983"/>
    </location>
</feature>
<keyword evidence="2" id="KW-0812">Transmembrane</keyword>
<feature type="region of interest" description="Disordered" evidence="1">
    <location>
        <begin position="378"/>
        <end position="419"/>
    </location>
</feature>
<feature type="chain" id="PRO_5005191290" description="Transmembrane protein" evidence="3">
    <location>
        <begin position="31"/>
        <end position="1245"/>
    </location>
</feature>
<evidence type="ECO:0000313" key="4">
    <source>
        <dbReference type="EMBL" id="CEM41498.1"/>
    </source>
</evidence>